<dbReference type="PANTHER" id="PTHR12468:SF2">
    <property type="entry name" value="GPI MANNOSYLTRANSFERASE 2"/>
    <property type="match status" value="1"/>
</dbReference>
<keyword evidence="7" id="KW-0256">Endoplasmic reticulum</keyword>
<comment type="pathway">
    <text evidence="2">Glycolipid biosynthesis; glycosylphosphatidylinositol-anchor biosynthesis.</text>
</comment>
<name>A0A1H0EB50_9PSEU</name>
<evidence type="ECO:0000256" key="4">
    <source>
        <dbReference type="ARBA" id="ARBA00022676"/>
    </source>
</evidence>
<keyword evidence="4" id="KW-0328">Glycosyltransferase</keyword>
<reference evidence="12" key="1">
    <citation type="submission" date="2016-10" db="EMBL/GenBank/DDBJ databases">
        <authorList>
            <person name="Varghese N."/>
            <person name="Submissions S."/>
        </authorList>
    </citation>
    <scope>NUCLEOTIDE SEQUENCE [LARGE SCALE GENOMIC DNA]</scope>
    <source>
        <strain evidence="12">CGMCC 4.6609</strain>
    </source>
</reference>
<evidence type="ECO:0000256" key="2">
    <source>
        <dbReference type="ARBA" id="ARBA00004687"/>
    </source>
</evidence>
<organism evidence="11 12">
    <name type="scientific">Lentzea jiangxiensis</name>
    <dbReference type="NCBI Taxonomy" id="641025"/>
    <lineage>
        <taxon>Bacteria</taxon>
        <taxon>Bacillati</taxon>
        <taxon>Actinomycetota</taxon>
        <taxon>Actinomycetes</taxon>
        <taxon>Pseudonocardiales</taxon>
        <taxon>Pseudonocardiaceae</taxon>
        <taxon>Lentzea</taxon>
    </lineage>
</organism>
<evidence type="ECO:0000256" key="10">
    <source>
        <dbReference type="SAM" id="Phobius"/>
    </source>
</evidence>
<feature type="transmembrane region" description="Helical" evidence="10">
    <location>
        <begin position="392"/>
        <end position="410"/>
    </location>
</feature>
<dbReference type="GO" id="GO:0004376">
    <property type="term" value="F:GPI mannosyltransferase activity"/>
    <property type="evidence" value="ECO:0007669"/>
    <property type="project" value="InterPro"/>
</dbReference>
<keyword evidence="12" id="KW-1185">Reference proteome</keyword>
<accession>A0A1H0EB50</accession>
<evidence type="ECO:0000256" key="1">
    <source>
        <dbReference type="ARBA" id="ARBA00004477"/>
    </source>
</evidence>
<evidence type="ECO:0000256" key="6">
    <source>
        <dbReference type="ARBA" id="ARBA00022692"/>
    </source>
</evidence>
<evidence type="ECO:0000256" key="9">
    <source>
        <dbReference type="ARBA" id="ARBA00023136"/>
    </source>
</evidence>
<evidence type="ECO:0000313" key="12">
    <source>
        <dbReference type="Proteomes" id="UP000199691"/>
    </source>
</evidence>
<feature type="transmembrane region" description="Helical" evidence="10">
    <location>
        <begin position="317"/>
        <end position="334"/>
    </location>
</feature>
<dbReference type="OrthoDB" id="4693546at2"/>
<comment type="subcellular location">
    <subcellularLocation>
        <location evidence="1">Endoplasmic reticulum membrane</location>
        <topology evidence="1">Multi-pass membrane protein</topology>
    </subcellularLocation>
</comment>
<keyword evidence="8 10" id="KW-1133">Transmembrane helix</keyword>
<keyword evidence="6 10" id="KW-0812">Transmembrane</keyword>
<evidence type="ECO:0008006" key="13">
    <source>
        <dbReference type="Google" id="ProtNLM"/>
    </source>
</evidence>
<dbReference type="EMBL" id="FNIX01000001">
    <property type="protein sequence ID" value="SDN79697.1"/>
    <property type="molecule type" value="Genomic_DNA"/>
</dbReference>
<dbReference type="RefSeq" id="WP_090094750.1">
    <property type="nucleotide sequence ID" value="NZ_FNIX01000001.1"/>
</dbReference>
<dbReference type="InterPro" id="IPR007315">
    <property type="entry name" value="PIG-V/Gpi18"/>
</dbReference>
<dbReference type="GO" id="GO:0031501">
    <property type="term" value="C:mannosyltransferase complex"/>
    <property type="evidence" value="ECO:0007669"/>
    <property type="project" value="TreeGrafter"/>
</dbReference>
<feature type="transmembrane region" description="Helical" evidence="10">
    <location>
        <begin position="196"/>
        <end position="223"/>
    </location>
</feature>
<gene>
    <name evidence="11" type="ORF">SAMN05421507_101308</name>
</gene>
<dbReference type="GO" id="GO:0006506">
    <property type="term" value="P:GPI anchor biosynthetic process"/>
    <property type="evidence" value="ECO:0007669"/>
    <property type="project" value="UniProtKB-UniPathway"/>
</dbReference>
<protein>
    <recommendedName>
        <fullName evidence="13">Mannosyltransferase (PIG-V)</fullName>
    </recommendedName>
</protein>
<dbReference type="Proteomes" id="UP000199691">
    <property type="component" value="Unassembled WGS sequence"/>
</dbReference>
<proteinExistence type="predicted"/>
<dbReference type="GO" id="GO:0016020">
    <property type="term" value="C:membrane"/>
    <property type="evidence" value="ECO:0007669"/>
    <property type="project" value="GOC"/>
</dbReference>
<dbReference type="STRING" id="641025.SAMN05421507_101308"/>
<evidence type="ECO:0000313" key="11">
    <source>
        <dbReference type="EMBL" id="SDN79697.1"/>
    </source>
</evidence>
<evidence type="ECO:0000256" key="5">
    <source>
        <dbReference type="ARBA" id="ARBA00022679"/>
    </source>
</evidence>
<evidence type="ECO:0000256" key="8">
    <source>
        <dbReference type="ARBA" id="ARBA00022989"/>
    </source>
</evidence>
<feature type="transmembrane region" description="Helical" evidence="10">
    <location>
        <begin position="31"/>
        <end position="52"/>
    </location>
</feature>
<evidence type="ECO:0000256" key="3">
    <source>
        <dbReference type="ARBA" id="ARBA00022502"/>
    </source>
</evidence>
<feature type="transmembrane region" description="Helical" evidence="10">
    <location>
        <begin position="367"/>
        <end position="385"/>
    </location>
</feature>
<keyword evidence="9 10" id="KW-0472">Membrane</keyword>
<evidence type="ECO:0000256" key="7">
    <source>
        <dbReference type="ARBA" id="ARBA00022824"/>
    </source>
</evidence>
<keyword evidence="5" id="KW-0808">Transferase</keyword>
<sequence length="417" mass="46214">MTDTAIREPEVVAGGASRPAPRWKTALTGDFAKVFLLVFAWQVFMTVLGRVLEPLLPIFEGTPPSSRSVDTLLSHTHRWDAENFTGIAEGTAYQNVPTSQAFYPVFPLFVWLVKMVFLGKIGTLVAGIIVNTVATWLGAVALLKIARNFLTGERAPWLVVMAMLTWPSAYFLHAFYSEAVFIALGLWAYLFALRRQWVFMGLCLMPLTGVRITAVLFVGLCFLEFWRSKDWKLRGLLSWHLLWFPASAVGFLGFALYLKVLVGDPLGMTSAYEKAPAWSYHQFTPNIPGTLWNELLMSINTLTKPADLNTWNLTNHVVPLAGIVLLIAGSAYLLAQRRGDLVPVGLFGVASLIMLTLNGNLVSVHRYLLPCFGIYLALVLLGQRVAALKPAVYVVIYAGLVTQTLMYMMFVSGNWSG</sequence>
<feature type="transmembrane region" description="Helical" evidence="10">
    <location>
        <begin position="341"/>
        <end position="361"/>
    </location>
</feature>
<keyword evidence="3" id="KW-0337">GPI-anchor biosynthesis</keyword>
<dbReference type="PANTHER" id="PTHR12468">
    <property type="entry name" value="GPI MANNOSYLTRANSFERASE 2"/>
    <property type="match status" value="1"/>
</dbReference>
<feature type="transmembrane region" description="Helical" evidence="10">
    <location>
        <begin position="235"/>
        <end position="258"/>
    </location>
</feature>
<dbReference type="GO" id="GO:0000009">
    <property type="term" value="F:alpha-1,6-mannosyltransferase activity"/>
    <property type="evidence" value="ECO:0007669"/>
    <property type="project" value="InterPro"/>
</dbReference>
<dbReference type="AlphaFoldDB" id="A0A1H0EB50"/>
<dbReference type="UniPathway" id="UPA00196"/>
<feature type="transmembrane region" description="Helical" evidence="10">
    <location>
        <begin position="124"/>
        <end position="143"/>
    </location>
</feature>